<comment type="similarity">
    <text evidence="13">Belongs to the AccD/PCCB family.</text>
</comment>
<dbReference type="Pfam" id="PF17848">
    <property type="entry name" value="Zn_ribbon_ACC"/>
    <property type="match status" value="1"/>
</dbReference>
<evidence type="ECO:0000256" key="5">
    <source>
        <dbReference type="ARBA" id="ARBA00022741"/>
    </source>
</evidence>
<keyword evidence="8 13" id="KW-0862">Zinc</keyword>
<keyword evidence="9 13" id="KW-0067">ATP-binding</keyword>
<accession>A0A7V2F3F7</accession>
<evidence type="ECO:0000256" key="8">
    <source>
        <dbReference type="ARBA" id="ARBA00022833"/>
    </source>
</evidence>
<feature type="zinc finger region" description="C4-type" evidence="13">
    <location>
        <begin position="27"/>
        <end position="49"/>
    </location>
</feature>
<evidence type="ECO:0000259" key="14">
    <source>
        <dbReference type="PROSITE" id="PS50980"/>
    </source>
</evidence>
<keyword evidence="15" id="KW-0436">Ligase</keyword>
<dbReference type="EC" id="2.1.3.15" evidence="13"/>
<dbReference type="PANTHER" id="PTHR42995">
    <property type="entry name" value="ACETYL-COENZYME A CARBOXYLASE CARBOXYL TRANSFERASE SUBUNIT BETA, CHLOROPLASTIC"/>
    <property type="match status" value="1"/>
</dbReference>
<dbReference type="EMBL" id="DSEC01000013">
    <property type="protein sequence ID" value="HER42856.1"/>
    <property type="molecule type" value="Genomic_DNA"/>
</dbReference>
<dbReference type="Gene3D" id="3.90.226.10">
    <property type="entry name" value="2-enoyl-CoA Hydratase, Chain A, domain 1"/>
    <property type="match status" value="1"/>
</dbReference>
<dbReference type="GO" id="GO:0003989">
    <property type="term" value="F:acetyl-CoA carboxylase activity"/>
    <property type="evidence" value="ECO:0007669"/>
    <property type="project" value="InterPro"/>
</dbReference>
<dbReference type="PROSITE" id="PS50980">
    <property type="entry name" value="COA_CT_NTER"/>
    <property type="match status" value="1"/>
</dbReference>
<comment type="function">
    <text evidence="12 13">Component of the acetyl coenzyme A carboxylase (ACC) complex. Biotin carboxylase (BC) catalyzes the carboxylation of biotin on its carrier protein (BCCP) and then the CO(2) group is transferred by the transcarboxylase to acetyl-CoA to form malonyl-CoA.</text>
</comment>
<reference evidence="15" key="1">
    <citation type="journal article" date="2020" name="mSystems">
        <title>Genome- and Community-Level Interaction Insights into Carbon Utilization and Element Cycling Functions of Hydrothermarchaeota in Hydrothermal Sediment.</title>
        <authorList>
            <person name="Zhou Z."/>
            <person name="Liu Y."/>
            <person name="Xu W."/>
            <person name="Pan J."/>
            <person name="Luo Z.H."/>
            <person name="Li M."/>
        </authorList>
    </citation>
    <scope>NUCLEOTIDE SEQUENCE [LARGE SCALE GENOMIC DNA]</scope>
    <source>
        <strain evidence="15">SpSt-1233</strain>
    </source>
</reference>
<protein>
    <recommendedName>
        <fullName evidence="13">Acetyl-coenzyme A carboxylase carboxyl transferase subunit beta</fullName>
        <shortName evidence="13">ACCase subunit beta</shortName>
        <shortName evidence="13">Acetyl-CoA carboxylase carboxyltransferase subunit beta</shortName>
        <ecNumber evidence="13">2.1.3.15</ecNumber>
    </recommendedName>
</protein>
<dbReference type="GO" id="GO:0008270">
    <property type="term" value="F:zinc ion binding"/>
    <property type="evidence" value="ECO:0007669"/>
    <property type="project" value="UniProtKB-UniRule"/>
</dbReference>
<evidence type="ECO:0000313" key="15">
    <source>
        <dbReference type="EMBL" id="HER42856.1"/>
    </source>
</evidence>
<comment type="pathway">
    <text evidence="13">Lipid metabolism; malonyl-CoA biosynthesis; malonyl-CoA from acetyl-CoA: step 1/1.</text>
</comment>
<evidence type="ECO:0000256" key="10">
    <source>
        <dbReference type="ARBA" id="ARBA00023098"/>
    </source>
</evidence>
<dbReference type="NCBIfam" id="TIGR00515">
    <property type="entry name" value="accD"/>
    <property type="match status" value="1"/>
</dbReference>
<comment type="subcellular location">
    <subcellularLocation>
        <location evidence="1 13">Cytoplasm</location>
    </subcellularLocation>
</comment>
<comment type="subunit">
    <text evidence="13">Acetyl-CoA carboxylase is a heterohexamer composed of biotin carboxyl carrier protein (AccB), biotin carboxylase (AccC) and two subunits each of ACCase subunit alpha (AccA) and ACCase subunit beta (AccD).</text>
</comment>
<dbReference type="InterPro" id="IPR011762">
    <property type="entry name" value="COA_CT_N"/>
</dbReference>
<evidence type="ECO:0000256" key="2">
    <source>
        <dbReference type="ARBA" id="ARBA00022516"/>
    </source>
</evidence>
<proteinExistence type="inferred from homology"/>
<keyword evidence="6 13" id="KW-0863">Zinc-finger</keyword>
<dbReference type="GO" id="GO:0009317">
    <property type="term" value="C:acetyl-CoA carboxylase complex"/>
    <property type="evidence" value="ECO:0007669"/>
    <property type="project" value="InterPro"/>
</dbReference>
<dbReference type="PRINTS" id="PR01070">
    <property type="entry name" value="ACCCTRFRASEB"/>
</dbReference>
<evidence type="ECO:0000256" key="1">
    <source>
        <dbReference type="ARBA" id="ARBA00004496"/>
    </source>
</evidence>
<organism evidence="15">
    <name type="scientific">Eiseniibacteriota bacterium</name>
    <dbReference type="NCBI Taxonomy" id="2212470"/>
    <lineage>
        <taxon>Bacteria</taxon>
        <taxon>Candidatus Eiseniibacteriota</taxon>
    </lineage>
</organism>
<dbReference type="HAMAP" id="MF_01395">
    <property type="entry name" value="AcetylCoA_CT_beta"/>
    <property type="match status" value="1"/>
</dbReference>
<keyword evidence="5 13" id="KW-0547">Nucleotide-binding</keyword>
<feature type="domain" description="CoA carboxyltransferase N-terminal" evidence="14">
    <location>
        <begin position="23"/>
        <end position="292"/>
    </location>
</feature>
<keyword evidence="2 13" id="KW-0444">Lipid biosynthesis</keyword>
<evidence type="ECO:0000256" key="4">
    <source>
        <dbReference type="ARBA" id="ARBA00022723"/>
    </source>
</evidence>
<evidence type="ECO:0000256" key="13">
    <source>
        <dbReference type="HAMAP-Rule" id="MF_01395"/>
    </source>
</evidence>
<feature type="binding site" evidence="13">
    <location>
        <position position="49"/>
    </location>
    <ligand>
        <name>Zn(2+)</name>
        <dbReference type="ChEBI" id="CHEBI:29105"/>
    </ligand>
</feature>
<keyword evidence="3 13" id="KW-0808">Transferase</keyword>
<comment type="catalytic activity">
    <reaction evidence="13">
        <text>N(6)-carboxybiotinyl-L-lysyl-[protein] + acetyl-CoA = N(6)-biotinyl-L-lysyl-[protein] + malonyl-CoA</text>
        <dbReference type="Rhea" id="RHEA:54728"/>
        <dbReference type="Rhea" id="RHEA-COMP:10505"/>
        <dbReference type="Rhea" id="RHEA-COMP:10506"/>
        <dbReference type="ChEBI" id="CHEBI:57288"/>
        <dbReference type="ChEBI" id="CHEBI:57384"/>
        <dbReference type="ChEBI" id="CHEBI:83144"/>
        <dbReference type="ChEBI" id="CHEBI:83145"/>
        <dbReference type="EC" id="2.1.3.15"/>
    </reaction>
</comment>
<dbReference type="GO" id="GO:2001295">
    <property type="term" value="P:malonyl-CoA biosynthetic process"/>
    <property type="evidence" value="ECO:0007669"/>
    <property type="project" value="UniProtKB-UniRule"/>
</dbReference>
<sequence length="301" mass="33085">MSWLNRAKRGIKTWRKKNLPDGLWEKCPSCGEILYSKELIRSLSVCSKCDYHFRIGSSDYLGLLTDERSFVETERGLYSADPLDFKDSKEYKTRIAEAIRRTGMNSAILTGTAMLDGMHVAVGILDFNFLGGSMGSVVGEKIARLAGLAVEKRIPLILVSASGGARMQESILSLMQMAKTSAAVAKLSREGLPYISILTNPTTGGVAASFAFQGDIIIAEPKALVGFAGPRVIRETVGEELPEGFQRSEFLLEHGMIDMIVSRRDLKQKIGFMLDTLMCGAAASVEEKSRKHDRKNISLIR</sequence>
<keyword evidence="7 13" id="KW-0276">Fatty acid metabolism</keyword>
<dbReference type="Pfam" id="PF01039">
    <property type="entry name" value="Carboxyl_trans"/>
    <property type="match status" value="1"/>
</dbReference>
<comment type="cofactor">
    <cofactor evidence="13">
        <name>Zn(2+)</name>
        <dbReference type="ChEBI" id="CHEBI:29105"/>
    </cofactor>
    <text evidence="13">Binds 1 zinc ion per subunit.</text>
</comment>
<feature type="binding site" evidence="13">
    <location>
        <position position="27"/>
    </location>
    <ligand>
        <name>Zn(2+)</name>
        <dbReference type="ChEBI" id="CHEBI:29105"/>
    </ligand>
</feature>
<name>A0A7V2F3F7_UNCEI</name>
<evidence type="ECO:0000256" key="7">
    <source>
        <dbReference type="ARBA" id="ARBA00022832"/>
    </source>
</evidence>
<dbReference type="UniPathway" id="UPA00655">
    <property type="reaction ID" value="UER00711"/>
</dbReference>
<evidence type="ECO:0000256" key="12">
    <source>
        <dbReference type="ARBA" id="ARBA00025280"/>
    </source>
</evidence>
<dbReference type="PANTHER" id="PTHR42995:SF5">
    <property type="entry name" value="ACETYL-COENZYME A CARBOXYLASE CARBOXYL TRANSFERASE SUBUNIT BETA, CHLOROPLASTIC"/>
    <property type="match status" value="1"/>
</dbReference>
<dbReference type="SUPFAM" id="SSF52096">
    <property type="entry name" value="ClpP/crotonase"/>
    <property type="match status" value="1"/>
</dbReference>
<keyword evidence="13" id="KW-0963">Cytoplasm</keyword>
<gene>
    <name evidence="13" type="primary">accD</name>
    <name evidence="15" type="ORF">ENO08_00150</name>
</gene>
<evidence type="ECO:0000256" key="9">
    <source>
        <dbReference type="ARBA" id="ARBA00022840"/>
    </source>
</evidence>
<keyword evidence="11 13" id="KW-0275">Fatty acid biosynthesis</keyword>
<feature type="binding site" evidence="13">
    <location>
        <position position="30"/>
    </location>
    <ligand>
        <name>Zn(2+)</name>
        <dbReference type="ChEBI" id="CHEBI:29105"/>
    </ligand>
</feature>
<evidence type="ECO:0000256" key="3">
    <source>
        <dbReference type="ARBA" id="ARBA00022679"/>
    </source>
</evidence>
<dbReference type="GO" id="GO:0006633">
    <property type="term" value="P:fatty acid biosynthetic process"/>
    <property type="evidence" value="ECO:0007669"/>
    <property type="project" value="UniProtKB-KW"/>
</dbReference>
<dbReference type="GO" id="GO:0005524">
    <property type="term" value="F:ATP binding"/>
    <property type="evidence" value="ECO:0007669"/>
    <property type="project" value="UniProtKB-KW"/>
</dbReference>
<dbReference type="InterPro" id="IPR029045">
    <property type="entry name" value="ClpP/crotonase-like_dom_sf"/>
</dbReference>
<dbReference type="GO" id="GO:0016743">
    <property type="term" value="F:carboxyl- or carbamoyltransferase activity"/>
    <property type="evidence" value="ECO:0007669"/>
    <property type="project" value="UniProtKB-UniRule"/>
</dbReference>
<evidence type="ECO:0000256" key="6">
    <source>
        <dbReference type="ARBA" id="ARBA00022771"/>
    </source>
</evidence>
<dbReference type="InterPro" id="IPR041010">
    <property type="entry name" value="Znf-ACC"/>
</dbReference>
<keyword evidence="10 13" id="KW-0443">Lipid metabolism</keyword>
<dbReference type="Proteomes" id="UP000886069">
    <property type="component" value="Unassembled WGS sequence"/>
</dbReference>
<dbReference type="InterPro" id="IPR000438">
    <property type="entry name" value="Acetyl_CoA_COase_Trfase_b_su"/>
</dbReference>
<dbReference type="InterPro" id="IPR034733">
    <property type="entry name" value="AcCoA_carboxyl_beta"/>
</dbReference>
<keyword evidence="4 13" id="KW-0479">Metal-binding</keyword>
<evidence type="ECO:0000256" key="11">
    <source>
        <dbReference type="ARBA" id="ARBA00023160"/>
    </source>
</evidence>
<dbReference type="AlphaFoldDB" id="A0A7V2F3F7"/>
<feature type="binding site" evidence="13">
    <location>
        <position position="46"/>
    </location>
    <ligand>
        <name>Zn(2+)</name>
        <dbReference type="ChEBI" id="CHEBI:29105"/>
    </ligand>
</feature>
<comment type="caution">
    <text evidence="15">The sequence shown here is derived from an EMBL/GenBank/DDBJ whole genome shotgun (WGS) entry which is preliminary data.</text>
</comment>